<dbReference type="AlphaFoldDB" id="A0A9D1JD36"/>
<name>A0A9D1JD36_9FIRM</name>
<dbReference type="GO" id="GO:0005737">
    <property type="term" value="C:cytoplasm"/>
    <property type="evidence" value="ECO:0007669"/>
    <property type="project" value="TreeGrafter"/>
</dbReference>
<reference evidence="3" key="2">
    <citation type="journal article" date="2021" name="PeerJ">
        <title>Extensive microbial diversity within the chicken gut microbiome revealed by metagenomics and culture.</title>
        <authorList>
            <person name="Gilroy R."/>
            <person name="Ravi A."/>
            <person name="Getino M."/>
            <person name="Pursley I."/>
            <person name="Horton D.L."/>
            <person name="Alikhan N.F."/>
            <person name="Baker D."/>
            <person name="Gharbi K."/>
            <person name="Hall N."/>
            <person name="Watson M."/>
            <person name="Adriaenssens E.M."/>
            <person name="Foster-Nyarko E."/>
            <person name="Jarju S."/>
            <person name="Secka A."/>
            <person name="Antonio M."/>
            <person name="Oren A."/>
            <person name="Chaudhuri R.R."/>
            <person name="La Ragione R."/>
            <person name="Hildebrand F."/>
            <person name="Pallen M.J."/>
        </authorList>
    </citation>
    <scope>NUCLEOTIDE SEQUENCE</scope>
    <source>
        <strain evidence="3">ChiW13-3771</strain>
    </source>
</reference>
<evidence type="ECO:0000313" key="3">
    <source>
        <dbReference type="EMBL" id="HIR88395.1"/>
    </source>
</evidence>
<evidence type="ECO:0000259" key="2">
    <source>
        <dbReference type="SMART" id="SM00460"/>
    </source>
</evidence>
<dbReference type="SUPFAM" id="SSF54001">
    <property type="entry name" value="Cysteine proteinases"/>
    <property type="match status" value="1"/>
</dbReference>
<evidence type="ECO:0000256" key="1">
    <source>
        <dbReference type="SAM" id="Phobius"/>
    </source>
</evidence>
<dbReference type="PANTHER" id="PTHR46333:SF2">
    <property type="entry name" value="CYTOKINESIS PROTEIN 3"/>
    <property type="match status" value="1"/>
</dbReference>
<dbReference type="InterPro" id="IPR002931">
    <property type="entry name" value="Transglutaminase-like"/>
</dbReference>
<dbReference type="InterPro" id="IPR052557">
    <property type="entry name" value="CAP/Cytokinesis_protein"/>
</dbReference>
<feature type="domain" description="Transglutaminase-like" evidence="2">
    <location>
        <begin position="197"/>
        <end position="259"/>
    </location>
</feature>
<dbReference type="Gene3D" id="3.10.620.30">
    <property type="match status" value="1"/>
</dbReference>
<dbReference type="PANTHER" id="PTHR46333">
    <property type="entry name" value="CYTOKINESIS PROTEIN 3"/>
    <property type="match status" value="1"/>
</dbReference>
<evidence type="ECO:0000313" key="4">
    <source>
        <dbReference type="Proteomes" id="UP000824201"/>
    </source>
</evidence>
<dbReference type="InterPro" id="IPR038765">
    <property type="entry name" value="Papain-like_cys_pep_sf"/>
</dbReference>
<sequence>MTIKHKKIYFILLFVFWTGIVMNTNAKSYRYYYEQLNETEKQIYDEILEKVTIQNREITIKWPEKIEFETVTRQDPELEEKKHQCSEEVKQRIQNVLDALIQDEPQFFWMDIGTTTEKWSFQGTGIIGNIVWTMKPVEVSIGTNYTSEQVQELNRRVEGIDIPGETRQQKLDVMHRYLCELIEYDETAPHAHEPYGALIEGRAVCEGYARSLKWLCDREEIPCVLVIGDAIDTNGNAGGHMWNYVQMENGAWYAIDATWDDQIEVIDEYFLVGSETKDSYFGGMRFAQSHIPSGDFSGSGYKIFEYPPLNAEAYDPDAEPIVKETEPAVQQEDAVAVPSIQQDNPEAENQTQAQQLLQIVDGMIESGQKAVHFWFNAIISSDIIYQVQTWIWFFFGVFLTVLFVVAEEMRK</sequence>
<accession>A0A9D1JD36</accession>
<keyword evidence="1" id="KW-0812">Transmembrane</keyword>
<feature type="transmembrane region" description="Helical" evidence="1">
    <location>
        <begin position="389"/>
        <end position="406"/>
    </location>
</feature>
<dbReference type="SMART" id="SM00460">
    <property type="entry name" value="TGc"/>
    <property type="match status" value="1"/>
</dbReference>
<comment type="caution">
    <text evidence="3">The sequence shown here is derived from an EMBL/GenBank/DDBJ whole genome shotgun (WGS) entry which is preliminary data.</text>
</comment>
<reference evidence="3" key="1">
    <citation type="submission" date="2020-10" db="EMBL/GenBank/DDBJ databases">
        <authorList>
            <person name="Gilroy R."/>
        </authorList>
    </citation>
    <scope>NUCLEOTIDE SEQUENCE</scope>
    <source>
        <strain evidence="3">ChiW13-3771</strain>
    </source>
</reference>
<dbReference type="Proteomes" id="UP000824201">
    <property type="component" value="Unassembled WGS sequence"/>
</dbReference>
<keyword evidence="1" id="KW-0472">Membrane</keyword>
<dbReference type="Pfam" id="PF01841">
    <property type="entry name" value="Transglut_core"/>
    <property type="match status" value="1"/>
</dbReference>
<protein>
    <recommendedName>
        <fullName evidence="2">Transglutaminase-like domain-containing protein</fullName>
    </recommendedName>
</protein>
<keyword evidence="1" id="KW-1133">Transmembrane helix</keyword>
<dbReference type="EMBL" id="DVHN01000061">
    <property type="protein sequence ID" value="HIR88395.1"/>
    <property type="molecule type" value="Genomic_DNA"/>
</dbReference>
<proteinExistence type="predicted"/>
<gene>
    <name evidence="3" type="ORF">IAC96_05535</name>
</gene>
<organism evidence="3 4">
    <name type="scientific">Candidatus Fimimorpha faecalis</name>
    <dbReference type="NCBI Taxonomy" id="2840824"/>
    <lineage>
        <taxon>Bacteria</taxon>
        <taxon>Bacillati</taxon>
        <taxon>Bacillota</taxon>
        <taxon>Clostridia</taxon>
        <taxon>Eubacteriales</taxon>
        <taxon>Candidatus Fimimorpha</taxon>
    </lineage>
</organism>